<sequence length="231" mass="24214">MNFFGSSPAPSSSEDLTSLSFDSGSSSFDHSMDSGMSQPQVAPTPVLSLDHLKHANVPLGMSMSPYLQMDPSMFRTAAPQYVTAEGGEHGRTGMFEFVLGHVGAAVGGGFFTGCSRGFLSEITNPETRQLTGKPWMTRMVNATMKHGSSYAQIAGSAVVLFSIFQVGLKQLRADDDLNSLAAGALSGALYRSPHGGRASAVGAAAGTLLAAAWVIVHPDSRQRVSQMVGLQ</sequence>
<dbReference type="InterPro" id="IPR045238">
    <property type="entry name" value="Tim23-like"/>
</dbReference>
<dbReference type="GO" id="GO:0005744">
    <property type="term" value="C:TIM23 mitochondrial import inner membrane translocase complex"/>
    <property type="evidence" value="ECO:0007669"/>
    <property type="project" value="TreeGrafter"/>
</dbReference>
<dbReference type="PANTHER" id="PTHR15371:SF0">
    <property type="entry name" value="SD19278P"/>
    <property type="match status" value="1"/>
</dbReference>
<evidence type="ECO:0000313" key="8">
    <source>
        <dbReference type="Proteomes" id="UP000298663"/>
    </source>
</evidence>
<dbReference type="Proteomes" id="UP000298663">
    <property type="component" value="Unassembled WGS sequence"/>
</dbReference>
<evidence type="ECO:0000256" key="5">
    <source>
        <dbReference type="SAM" id="MobiDB-lite"/>
    </source>
</evidence>
<name>A0A4U5PA43_STECR</name>
<dbReference type="PANTHER" id="PTHR15371">
    <property type="entry name" value="TIM23"/>
    <property type="match status" value="1"/>
</dbReference>
<keyword evidence="3 6" id="KW-1133">Transmembrane helix</keyword>
<dbReference type="STRING" id="34508.A0A4U5PA43"/>
<keyword evidence="2 6" id="KW-0812">Transmembrane</keyword>
<keyword evidence="8" id="KW-1185">Reference proteome</keyword>
<evidence type="ECO:0008006" key="9">
    <source>
        <dbReference type="Google" id="ProtNLM"/>
    </source>
</evidence>
<evidence type="ECO:0000256" key="1">
    <source>
        <dbReference type="ARBA" id="ARBA00004141"/>
    </source>
</evidence>
<gene>
    <name evidence="7" type="ORF">L596_007667</name>
</gene>
<feature type="transmembrane region" description="Helical" evidence="6">
    <location>
        <begin position="198"/>
        <end position="216"/>
    </location>
</feature>
<protein>
    <recommendedName>
        <fullName evidence="9">Mitochondrial import inner membrane translocase subunit TIM23</fullName>
    </recommendedName>
</protein>
<keyword evidence="4 6" id="KW-0472">Membrane</keyword>
<comment type="subcellular location">
    <subcellularLocation>
        <location evidence="1">Membrane</location>
        <topology evidence="1">Multi-pass membrane protein</topology>
    </subcellularLocation>
</comment>
<feature type="compositionally biased region" description="Polar residues" evidence="5">
    <location>
        <begin position="1"/>
        <end position="14"/>
    </location>
</feature>
<dbReference type="Pfam" id="PF02466">
    <property type="entry name" value="Tim17"/>
    <property type="match status" value="1"/>
</dbReference>
<dbReference type="GO" id="GO:0008320">
    <property type="term" value="F:protein transmembrane transporter activity"/>
    <property type="evidence" value="ECO:0007669"/>
    <property type="project" value="TreeGrafter"/>
</dbReference>
<evidence type="ECO:0000256" key="2">
    <source>
        <dbReference type="ARBA" id="ARBA00022692"/>
    </source>
</evidence>
<reference evidence="7 8" key="1">
    <citation type="journal article" date="2015" name="Genome Biol.">
        <title>Comparative genomics of Steinernema reveals deeply conserved gene regulatory networks.</title>
        <authorList>
            <person name="Dillman A.R."/>
            <person name="Macchietto M."/>
            <person name="Porter C.F."/>
            <person name="Rogers A."/>
            <person name="Williams B."/>
            <person name="Antoshechkin I."/>
            <person name="Lee M.M."/>
            <person name="Goodwin Z."/>
            <person name="Lu X."/>
            <person name="Lewis E.E."/>
            <person name="Goodrich-Blair H."/>
            <person name="Stock S.P."/>
            <person name="Adams B.J."/>
            <person name="Sternberg P.W."/>
            <person name="Mortazavi A."/>
        </authorList>
    </citation>
    <scope>NUCLEOTIDE SEQUENCE [LARGE SCALE GENOMIC DNA]</scope>
    <source>
        <strain evidence="7 8">ALL</strain>
    </source>
</reference>
<proteinExistence type="predicted"/>
<accession>A0A4U5PA43</accession>
<reference evidence="7 8" key="2">
    <citation type="journal article" date="2019" name="G3 (Bethesda)">
        <title>Hybrid Assembly of the Genome of the Entomopathogenic Nematode Steinernema carpocapsae Identifies the X-Chromosome.</title>
        <authorList>
            <person name="Serra L."/>
            <person name="Macchietto M."/>
            <person name="Macias-Munoz A."/>
            <person name="McGill C.J."/>
            <person name="Rodriguez I.M."/>
            <person name="Rodriguez B."/>
            <person name="Murad R."/>
            <person name="Mortazavi A."/>
        </authorList>
    </citation>
    <scope>NUCLEOTIDE SEQUENCE [LARGE SCALE GENOMIC DNA]</scope>
    <source>
        <strain evidence="7 8">ALL</strain>
    </source>
</reference>
<organism evidence="7 8">
    <name type="scientific">Steinernema carpocapsae</name>
    <name type="common">Entomopathogenic nematode</name>
    <dbReference type="NCBI Taxonomy" id="34508"/>
    <lineage>
        <taxon>Eukaryota</taxon>
        <taxon>Metazoa</taxon>
        <taxon>Ecdysozoa</taxon>
        <taxon>Nematoda</taxon>
        <taxon>Chromadorea</taxon>
        <taxon>Rhabditida</taxon>
        <taxon>Tylenchina</taxon>
        <taxon>Panagrolaimomorpha</taxon>
        <taxon>Strongyloidoidea</taxon>
        <taxon>Steinernematidae</taxon>
        <taxon>Steinernema</taxon>
    </lineage>
</organism>
<dbReference type="EMBL" id="AZBU02000002">
    <property type="protein sequence ID" value="TKR93162.1"/>
    <property type="molecule type" value="Genomic_DNA"/>
</dbReference>
<feature type="region of interest" description="Disordered" evidence="5">
    <location>
        <begin position="1"/>
        <end position="20"/>
    </location>
</feature>
<feature type="transmembrane region" description="Helical" evidence="6">
    <location>
        <begin position="149"/>
        <end position="168"/>
    </location>
</feature>
<dbReference type="OrthoDB" id="159299at2759"/>
<evidence type="ECO:0000313" key="7">
    <source>
        <dbReference type="EMBL" id="TKR93162.1"/>
    </source>
</evidence>
<comment type="caution">
    <text evidence="7">The sequence shown here is derived from an EMBL/GenBank/DDBJ whole genome shotgun (WGS) entry which is preliminary data.</text>
</comment>
<evidence type="ECO:0000256" key="6">
    <source>
        <dbReference type="SAM" id="Phobius"/>
    </source>
</evidence>
<evidence type="ECO:0000256" key="4">
    <source>
        <dbReference type="ARBA" id="ARBA00023136"/>
    </source>
</evidence>
<dbReference type="GO" id="GO:0030150">
    <property type="term" value="P:protein import into mitochondrial matrix"/>
    <property type="evidence" value="ECO:0007669"/>
    <property type="project" value="TreeGrafter"/>
</dbReference>
<dbReference type="AlphaFoldDB" id="A0A4U5PA43"/>
<evidence type="ECO:0000256" key="3">
    <source>
        <dbReference type="ARBA" id="ARBA00022989"/>
    </source>
</evidence>